<name>A0A1U9YYF9_9HYPH</name>
<accession>A0A1U9YYF9</accession>
<dbReference type="STRING" id="1122214.Mame_01093"/>
<feature type="chain" id="PRO_5010732060" description="Lysozyme inhibitor LprI-like N-terminal domain-containing protein" evidence="1">
    <location>
        <begin position="21"/>
        <end position="170"/>
    </location>
</feature>
<dbReference type="AlphaFoldDB" id="A0A1U9YYF9"/>
<dbReference type="EMBL" id="CP020330">
    <property type="protein sequence ID" value="AQZ50464.1"/>
    <property type="molecule type" value="Genomic_DNA"/>
</dbReference>
<dbReference type="Pfam" id="PF07007">
    <property type="entry name" value="LprI"/>
    <property type="match status" value="1"/>
</dbReference>
<dbReference type="InterPro" id="IPR009739">
    <property type="entry name" value="LprI-like_N"/>
</dbReference>
<dbReference type="PANTHER" id="PTHR39176">
    <property type="entry name" value="PERIPLASMIC PROTEIN-RELATED"/>
    <property type="match status" value="1"/>
</dbReference>
<reference evidence="3 4" key="1">
    <citation type="submission" date="2017-03" db="EMBL/GenBank/DDBJ databases">
        <title>Foreign affairs: Plasmid Transfer between Roseobacters and Rhizobia.</title>
        <authorList>
            <person name="Bartling P."/>
            <person name="Bunk B."/>
            <person name="Overmann J."/>
            <person name="Brinkmann H."/>
            <person name="Petersen J."/>
        </authorList>
    </citation>
    <scope>NUCLEOTIDE SEQUENCE [LARGE SCALE GENOMIC DNA]</scope>
    <source>
        <strain evidence="3 4">MACL11</strain>
    </source>
</reference>
<dbReference type="RefSeq" id="WP_018064754.1">
    <property type="nucleotide sequence ID" value="NZ_AQWH01000009.1"/>
</dbReference>
<gene>
    <name evidence="3" type="ORF">Mame_01093</name>
</gene>
<dbReference type="OrthoDB" id="7340239at2"/>
<feature type="signal peptide" evidence="1">
    <location>
        <begin position="1"/>
        <end position="20"/>
    </location>
</feature>
<evidence type="ECO:0000313" key="4">
    <source>
        <dbReference type="Proteomes" id="UP000191135"/>
    </source>
</evidence>
<protein>
    <recommendedName>
        <fullName evidence="2">Lysozyme inhibitor LprI-like N-terminal domain-containing protein</fullName>
    </recommendedName>
</protein>
<keyword evidence="4" id="KW-1185">Reference proteome</keyword>
<dbReference type="PANTHER" id="PTHR39176:SF1">
    <property type="entry name" value="PERIPLASMIC PROTEIN"/>
    <property type="match status" value="1"/>
</dbReference>
<dbReference type="KEGG" id="mmed:Mame_01093"/>
<proteinExistence type="predicted"/>
<evidence type="ECO:0000259" key="2">
    <source>
        <dbReference type="Pfam" id="PF07007"/>
    </source>
</evidence>
<dbReference type="Gene3D" id="1.20.1270.180">
    <property type="match status" value="1"/>
</dbReference>
<keyword evidence="1" id="KW-0732">Signal</keyword>
<dbReference type="Proteomes" id="UP000191135">
    <property type="component" value="Chromosome"/>
</dbReference>
<organism evidence="3 4">
    <name type="scientific">Martelella mediterranea DSM 17316</name>
    <dbReference type="NCBI Taxonomy" id="1122214"/>
    <lineage>
        <taxon>Bacteria</taxon>
        <taxon>Pseudomonadati</taxon>
        <taxon>Pseudomonadota</taxon>
        <taxon>Alphaproteobacteria</taxon>
        <taxon>Hyphomicrobiales</taxon>
        <taxon>Aurantimonadaceae</taxon>
        <taxon>Martelella</taxon>
    </lineage>
</organism>
<evidence type="ECO:0000256" key="1">
    <source>
        <dbReference type="SAM" id="SignalP"/>
    </source>
</evidence>
<dbReference type="eggNOG" id="COG3755">
    <property type="taxonomic scope" value="Bacteria"/>
</dbReference>
<sequence precursor="true">MKAFGLSLAAALMLAGSTFAQDEQVKYSDAPTADCLAAADTADAMRVCIGLATAQCVDASDYGSTTVGMMECTAKEADFWDAKLNATYKELMARAEKFDKMNADDPRIVEKIADSLRDMQRAWIPYRDATCTFQYALGMGGTIASTLSSNCQLEMTAEQYIYLATAWQEN</sequence>
<evidence type="ECO:0000313" key="3">
    <source>
        <dbReference type="EMBL" id="AQZ50464.1"/>
    </source>
</evidence>
<feature type="domain" description="Lysozyme inhibitor LprI-like N-terminal" evidence="2">
    <location>
        <begin position="56"/>
        <end position="160"/>
    </location>
</feature>